<keyword evidence="1" id="KW-0732">Signal</keyword>
<name>A0AAU6PAU0_9NEOP</name>
<feature type="signal peptide" evidence="1">
    <location>
        <begin position="1"/>
        <end position="17"/>
    </location>
</feature>
<proteinExistence type="evidence at transcript level"/>
<evidence type="ECO:0000256" key="1">
    <source>
        <dbReference type="SAM" id="SignalP"/>
    </source>
</evidence>
<reference evidence="2" key="1">
    <citation type="journal article" date="2024" name="Sci. Rep.">
        <title>Phylogeny, envenomation syndrome, and membrane-permeabilising venom produced by Australia's 'electric' caterpillar Comana monomorpha (Lepidoptera: Limacodidae).</title>
        <authorList>
            <person name="Goudarzi M.H."/>
            <person name="Robinson S.D."/>
            <person name="Cardoso F.C."/>
            <person name="Mitchell M.L."/>
            <person name="Cook L.G."/>
            <person name="King G.F."/>
            <person name="Walker A.A."/>
        </authorList>
    </citation>
    <scope>NUCLEOTIDE SEQUENCE</scope>
    <source>
        <strain evidence="2">U_LCTX_36_Cm17</strain>
    </source>
</reference>
<sequence>MIWKTLFVAFFATVVLAEYQIPEDRRQQIRSTITEHCKKNGAEDKVEQVENAGKNFVECIKGLIDPQTIQNEIAAARPKGELDVVFKKYCDKSSQFKGCFHSLVSGIEPCMEQRVRDHIGEANSAVDQLIDFVCFKDGDRIALFIAEGGPECFGQKSAAIRDCAENITKSVHSVEAAKALSINEQCGKFDELTTCIVSSLEQCSSPTPANMMDSLFRYIRKDSPCKDVKKAGE</sequence>
<accession>A0AAU6PAU0</accession>
<protein>
    <submittedName>
        <fullName evidence="2">Venom peptide</fullName>
    </submittedName>
</protein>
<organism evidence="2">
    <name type="scientific">Comana monomorpha</name>
    <dbReference type="NCBI Taxonomy" id="1555636"/>
    <lineage>
        <taxon>Eukaryota</taxon>
        <taxon>Metazoa</taxon>
        <taxon>Ecdysozoa</taxon>
        <taxon>Arthropoda</taxon>
        <taxon>Hexapoda</taxon>
        <taxon>Insecta</taxon>
        <taxon>Pterygota</taxon>
        <taxon>Neoptera</taxon>
        <taxon>Endopterygota</taxon>
        <taxon>Lepidoptera</taxon>
        <taxon>Glossata</taxon>
        <taxon>Ditrysia</taxon>
        <taxon>Zygaenoidea</taxon>
        <taxon>Limacodidae</taxon>
        <taxon>Comana</taxon>
    </lineage>
</organism>
<dbReference type="Pfam" id="PF07165">
    <property type="entry name" value="DUF1397"/>
    <property type="match status" value="1"/>
</dbReference>
<feature type="chain" id="PRO_5043896247" evidence="1">
    <location>
        <begin position="18"/>
        <end position="233"/>
    </location>
</feature>
<evidence type="ECO:0000313" key="2">
    <source>
        <dbReference type="EMBL" id="WXB20549.1"/>
    </source>
</evidence>
<dbReference type="PANTHER" id="PTHR20997:SF2">
    <property type="entry name" value="EG:BACR42I17.2 PROTEIN-RELATED"/>
    <property type="match status" value="1"/>
</dbReference>
<dbReference type="InterPro" id="IPR009832">
    <property type="entry name" value="DUF1397"/>
</dbReference>
<dbReference type="PANTHER" id="PTHR20997">
    <property type="entry name" value="EG:BACR42I17.2 PROTEIN-RELATED"/>
    <property type="match status" value="1"/>
</dbReference>
<dbReference type="EMBL" id="PP480818">
    <property type="protein sequence ID" value="WXB20549.1"/>
    <property type="molecule type" value="mRNA"/>
</dbReference>
<dbReference type="AlphaFoldDB" id="A0AAU6PAU0"/>